<dbReference type="InterPro" id="IPR002323">
    <property type="entry name" value="Cyt_CIE"/>
</dbReference>
<dbReference type="PROSITE" id="PS51007">
    <property type="entry name" value="CYTC"/>
    <property type="match status" value="1"/>
</dbReference>
<keyword evidence="1" id="KW-0813">Transport</keyword>
<gene>
    <name evidence="9" type="ORF">DFR28_104179</name>
</gene>
<evidence type="ECO:0000256" key="4">
    <source>
        <dbReference type="ARBA" id="ARBA00022982"/>
    </source>
</evidence>
<feature type="domain" description="Cytochrome c" evidence="8">
    <location>
        <begin position="79"/>
        <end position="160"/>
    </location>
</feature>
<keyword evidence="5 6" id="KW-0408">Iron</keyword>
<proteinExistence type="predicted"/>
<dbReference type="PANTHER" id="PTHR40942">
    <property type="match status" value="1"/>
</dbReference>
<dbReference type="SUPFAM" id="SSF46626">
    <property type="entry name" value="Cytochrome c"/>
    <property type="match status" value="1"/>
</dbReference>
<dbReference type="InParanoid" id="A0A395JJM3"/>
<feature type="transmembrane region" description="Helical" evidence="7">
    <location>
        <begin position="14"/>
        <end position="37"/>
    </location>
</feature>
<dbReference type="EMBL" id="QNRT01000004">
    <property type="protein sequence ID" value="RBP49251.1"/>
    <property type="molecule type" value="Genomic_DNA"/>
</dbReference>
<dbReference type="RefSeq" id="WP_211317002.1">
    <property type="nucleotide sequence ID" value="NZ_QNRT01000004.1"/>
</dbReference>
<dbReference type="InterPro" id="IPR009056">
    <property type="entry name" value="Cyt_c-like_dom"/>
</dbReference>
<dbReference type="Proteomes" id="UP000253083">
    <property type="component" value="Unassembled WGS sequence"/>
</dbReference>
<organism evidence="9 10">
    <name type="scientific">Arenicella xantha</name>
    <dbReference type="NCBI Taxonomy" id="644221"/>
    <lineage>
        <taxon>Bacteria</taxon>
        <taxon>Pseudomonadati</taxon>
        <taxon>Pseudomonadota</taxon>
        <taxon>Gammaproteobacteria</taxon>
        <taxon>Arenicellales</taxon>
        <taxon>Arenicellaceae</taxon>
        <taxon>Arenicella</taxon>
    </lineage>
</organism>
<dbReference type="AlphaFoldDB" id="A0A395JJM3"/>
<keyword evidence="7" id="KW-1133">Transmembrane helix</keyword>
<dbReference type="GO" id="GO:0005506">
    <property type="term" value="F:iron ion binding"/>
    <property type="evidence" value="ECO:0007669"/>
    <property type="project" value="InterPro"/>
</dbReference>
<evidence type="ECO:0000256" key="7">
    <source>
        <dbReference type="SAM" id="Phobius"/>
    </source>
</evidence>
<comment type="caution">
    <text evidence="9">The sequence shown here is derived from an EMBL/GenBank/DDBJ whole genome shotgun (WGS) entry which is preliminary data.</text>
</comment>
<dbReference type="Gene3D" id="1.10.760.10">
    <property type="entry name" value="Cytochrome c-like domain"/>
    <property type="match status" value="1"/>
</dbReference>
<evidence type="ECO:0000256" key="3">
    <source>
        <dbReference type="ARBA" id="ARBA00022723"/>
    </source>
</evidence>
<evidence type="ECO:0000259" key="8">
    <source>
        <dbReference type="PROSITE" id="PS51007"/>
    </source>
</evidence>
<name>A0A395JJM3_9GAMM</name>
<dbReference type="InterPro" id="IPR036909">
    <property type="entry name" value="Cyt_c-like_dom_sf"/>
</dbReference>
<accession>A0A395JJM3</accession>
<evidence type="ECO:0000256" key="2">
    <source>
        <dbReference type="ARBA" id="ARBA00022617"/>
    </source>
</evidence>
<sequence length="161" mass="16869">MSETQMNDSTFSRLFIIMILAMTILTITIMVLASLASSGVNAKLDERYEQESTQSIAQRIAPVGTFSAETVAAPVAVAAVPLTGEEVYVSCGACHDSGTLGAPIVSAAGAADWNTRLAQGLDTLYNHAINGINNMPAKGGNASLSDDEIKAAVDYMLERAK</sequence>
<keyword evidence="4" id="KW-0249">Electron transport</keyword>
<keyword evidence="10" id="KW-1185">Reference proteome</keyword>
<reference evidence="9 10" key="1">
    <citation type="submission" date="2018-06" db="EMBL/GenBank/DDBJ databases">
        <title>Genomic Encyclopedia of Type Strains, Phase IV (KMG-IV): sequencing the most valuable type-strain genomes for metagenomic binning, comparative biology and taxonomic classification.</title>
        <authorList>
            <person name="Goeker M."/>
        </authorList>
    </citation>
    <scope>NUCLEOTIDE SEQUENCE [LARGE SCALE GENOMIC DNA]</scope>
    <source>
        <strain evidence="9 10">DSM 24032</strain>
    </source>
</reference>
<keyword evidence="7" id="KW-0812">Transmembrane</keyword>
<keyword evidence="2 6" id="KW-0349">Heme</keyword>
<evidence type="ECO:0000313" key="10">
    <source>
        <dbReference type="Proteomes" id="UP000253083"/>
    </source>
</evidence>
<dbReference type="GO" id="GO:0020037">
    <property type="term" value="F:heme binding"/>
    <property type="evidence" value="ECO:0007669"/>
    <property type="project" value="InterPro"/>
</dbReference>
<protein>
    <submittedName>
        <fullName evidence="9">Cytochrome c5</fullName>
    </submittedName>
</protein>
<keyword evidence="3 6" id="KW-0479">Metal-binding</keyword>
<dbReference type="Pfam" id="PF13442">
    <property type="entry name" value="Cytochrome_CBB3"/>
    <property type="match status" value="1"/>
</dbReference>
<evidence type="ECO:0000256" key="6">
    <source>
        <dbReference type="PROSITE-ProRule" id="PRU00433"/>
    </source>
</evidence>
<evidence type="ECO:0000256" key="5">
    <source>
        <dbReference type="ARBA" id="ARBA00023004"/>
    </source>
</evidence>
<dbReference type="GO" id="GO:0009055">
    <property type="term" value="F:electron transfer activity"/>
    <property type="evidence" value="ECO:0007669"/>
    <property type="project" value="InterPro"/>
</dbReference>
<evidence type="ECO:0000313" key="9">
    <source>
        <dbReference type="EMBL" id="RBP49251.1"/>
    </source>
</evidence>
<dbReference type="PANTHER" id="PTHR40942:SF4">
    <property type="entry name" value="CYTOCHROME C5"/>
    <property type="match status" value="1"/>
</dbReference>
<evidence type="ECO:0000256" key="1">
    <source>
        <dbReference type="ARBA" id="ARBA00022448"/>
    </source>
</evidence>
<keyword evidence="7" id="KW-0472">Membrane</keyword>
<dbReference type="PRINTS" id="PR00607">
    <property type="entry name" value="CYTCHROMECIE"/>
</dbReference>